<keyword evidence="7" id="KW-0808">Transferase</keyword>
<feature type="domain" description="Penicillin-binding protein transpeptidase" evidence="13">
    <location>
        <begin position="341"/>
        <end position="540"/>
    </location>
</feature>
<evidence type="ECO:0000256" key="1">
    <source>
        <dbReference type="ARBA" id="ARBA00004752"/>
    </source>
</evidence>
<feature type="domain" description="Glycosyl transferase family 51" evidence="14">
    <location>
        <begin position="96"/>
        <end position="263"/>
    </location>
</feature>
<proteinExistence type="inferred from homology"/>
<dbReference type="EC" id="2.4.99.28" evidence="10"/>
<dbReference type="GO" id="GO:0004180">
    <property type="term" value="F:carboxypeptidase activity"/>
    <property type="evidence" value="ECO:0007669"/>
    <property type="project" value="UniProtKB-KW"/>
</dbReference>
<dbReference type="Proteomes" id="UP000501602">
    <property type="component" value="Chromosome"/>
</dbReference>
<dbReference type="Gene3D" id="3.40.710.10">
    <property type="entry name" value="DD-peptidase/beta-lactamase superfamily"/>
    <property type="match status" value="1"/>
</dbReference>
<dbReference type="KEGG" id="fes:HER31_08620"/>
<keyword evidence="5" id="KW-0645">Protease</keyword>
<keyword evidence="9" id="KW-0511">Multifunctional enzyme</keyword>
<dbReference type="RefSeq" id="WP_168660194.1">
    <property type="nucleotide sequence ID" value="NZ_CP051180.1"/>
</dbReference>
<dbReference type="SUPFAM" id="SSF56601">
    <property type="entry name" value="beta-lactamase/transpeptidase-like"/>
    <property type="match status" value="1"/>
</dbReference>
<evidence type="ECO:0000256" key="10">
    <source>
        <dbReference type="ARBA" id="ARBA00044770"/>
    </source>
</evidence>
<dbReference type="AlphaFoldDB" id="A0A6H1UF16"/>
<dbReference type="InterPro" id="IPR036950">
    <property type="entry name" value="PBP_transglycosylase"/>
</dbReference>
<keyword evidence="12" id="KW-0812">Transmembrane</keyword>
<dbReference type="PANTHER" id="PTHR32282">
    <property type="entry name" value="BINDING PROTEIN TRANSPEPTIDASE, PUTATIVE-RELATED"/>
    <property type="match status" value="1"/>
</dbReference>
<dbReference type="GO" id="GO:0006508">
    <property type="term" value="P:proteolysis"/>
    <property type="evidence" value="ECO:0007669"/>
    <property type="project" value="UniProtKB-KW"/>
</dbReference>
<gene>
    <name evidence="15" type="ORF">HER31_08620</name>
</gene>
<reference evidence="15 16" key="1">
    <citation type="submission" date="2020-04" db="EMBL/GenBank/DDBJ databases">
        <title>Ferrimonas sp. S7 isolated from sea water.</title>
        <authorList>
            <person name="Bae S.S."/>
            <person name="Baek K."/>
        </authorList>
    </citation>
    <scope>NUCLEOTIDE SEQUENCE [LARGE SCALE GENOMIC DNA]</scope>
    <source>
        <strain evidence="15 16">S7</strain>
    </source>
</reference>
<protein>
    <recommendedName>
        <fullName evidence="10">peptidoglycan glycosyltransferase</fullName>
        <ecNumber evidence="10">2.4.99.28</ecNumber>
    </recommendedName>
</protein>
<name>A0A6H1UF16_9GAMM</name>
<evidence type="ECO:0000256" key="11">
    <source>
        <dbReference type="ARBA" id="ARBA00049902"/>
    </source>
</evidence>
<evidence type="ECO:0000259" key="13">
    <source>
        <dbReference type="Pfam" id="PF00905"/>
    </source>
</evidence>
<evidence type="ECO:0000256" key="12">
    <source>
        <dbReference type="SAM" id="Phobius"/>
    </source>
</evidence>
<dbReference type="InterPro" id="IPR023346">
    <property type="entry name" value="Lysozyme-like_dom_sf"/>
</dbReference>
<keyword evidence="6" id="KW-0328">Glycosyltransferase</keyword>
<dbReference type="UniPathway" id="UPA00219"/>
<evidence type="ECO:0000256" key="6">
    <source>
        <dbReference type="ARBA" id="ARBA00022676"/>
    </source>
</evidence>
<evidence type="ECO:0000259" key="14">
    <source>
        <dbReference type="Pfam" id="PF00912"/>
    </source>
</evidence>
<evidence type="ECO:0000256" key="9">
    <source>
        <dbReference type="ARBA" id="ARBA00023268"/>
    </source>
</evidence>
<comment type="similarity">
    <text evidence="3">In the N-terminal section; belongs to the glycosyltransferase 51 family.</text>
</comment>
<evidence type="ECO:0000313" key="16">
    <source>
        <dbReference type="Proteomes" id="UP000501602"/>
    </source>
</evidence>
<keyword evidence="16" id="KW-1185">Reference proteome</keyword>
<dbReference type="GO" id="GO:0009252">
    <property type="term" value="P:peptidoglycan biosynthetic process"/>
    <property type="evidence" value="ECO:0007669"/>
    <property type="project" value="UniProtKB-UniPathway"/>
</dbReference>
<evidence type="ECO:0000256" key="3">
    <source>
        <dbReference type="ARBA" id="ARBA00007739"/>
    </source>
</evidence>
<keyword evidence="4" id="KW-0121">Carboxypeptidase</keyword>
<evidence type="ECO:0000256" key="8">
    <source>
        <dbReference type="ARBA" id="ARBA00022801"/>
    </source>
</evidence>
<feature type="transmembrane region" description="Helical" evidence="12">
    <location>
        <begin position="52"/>
        <end position="71"/>
    </location>
</feature>
<dbReference type="Pfam" id="PF00912">
    <property type="entry name" value="Transgly"/>
    <property type="match status" value="1"/>
</dbReference>
<dbReference type="PANTHER" id="PTHR32282:SF15">
    <property type="entry name" value="PENICILLIN-BINDING PROTEIN 1C"/>
    <property type="match status" value="1"/>
</dbReference>
<evidence type="ECO:0000256" key="2">
    <source>
        <dbReference type="ARBA" id="ARBA00007090"/>
    </source>
</evidence>
<dbReference type="GO" id="GO:0030288">
    <property type="term" value="C:outer membrane-bounded periplasmic space"/>
    <property type="evidence" value="ECO:0007669"/>
    <property type="project" value="TreeGrafter"/>
</dbReference>
<evidence type="ECO:0000313" key="15">
    <source>
        <dbReference type="EMBL" id="QIZ76933.1"/>
    </source>
</evidence>
<dbReference type="Gene3D" id="1.10.3810.10">
    <property type="entry name" value="Biosynthetic peptidoglycan transglycosylase-like"/>
    <property type="match status" value="1"/>
</dbReference>
<dbReference type="GO" id="GO:0008955">
    <property type="term" value="F:peptidoglycan glycosyltransferase activity"/>
    <property type="evidence" value="ECO:0007669"/>
    <property type="project" value="UniProtKB-EC"/>
</dbReference>
<dbReference type="GO" id="GO:0008658">
    <property type="term" value="F:penicillin binding"/>
    <property type="evidence" value="ECO:0007669"/>
    <property type="project" value="InterPro"/>
</dbReference>
<dbReference type="InterPro" id="IPR001460">
    <property type="entry name" value="PCN-bd_Tpept"/>
</dbReference>
<dbReference type="Pfam" id="PF00905">
    <property type="entry name" value="Transpeptidase"/>
    <property type="match status" value="1"/>
</dbReference>
<accession>A0A6H1UF16</accession>
<keyword evidence="12" id="KW-0472">Membrane</keyword>
<evidence type="ECO:0000256" key="5">
    <source>
        <dbReference type="ARBA" id="ARBA00022670"/>
    </source>
</evidence>
<sequence>MFSTVRQWISRKWQQRLEAFIEHNEPNSNSTENRGALAQFAYRVNRYGKRGVKVLLALLLLFIAAFMWSNISDPLSLPDNNHDRSKVVVDSSGRPLSVFPNKQGNWRYPIALEDISPLLKDALLHQQDRHFFYHFGVNPFSMIRDGVFGFVNPDYRASGETITVKVAKILYPEAGVWQQTVRAIQLELALTKEEILSLYVNHLPMAPKLEGFQAASYQFFDKPAYELDYSEVALLLAVAKYPKRYRLDKFANRAEKERDSILRIFVDQDFWPKAEVDVALKIVVEPVDLELPNVAPQYALQVKERHPNQTVIQTNIEPVIQEEFERYSREFADKQVNGSSMAMVLMDNKTKQIVAYVGNSPGHDTTDMIQAIRSPGDMLKPLVFAKALDERLIHSESLLADIPRRGYLRDVADGQDEFVGPVSATEALQLSLNLPFIQLIENIGEQKFLRSLEEAEQPIELSDFGLSPRVLLGEAETNLEQMVELYSALGSEGRVASMVYSPDDKAKSKRLFSDEAAWITWDTLKQAALPEYVEARKPEALAWKAGSGWASRDNWSIGATPAFTLGIWVGVHDDIYSSPVSGRADALTALVRISSALEKYRPLGENRRPAGVKQEDICWPDGRSRDMNVYGCDKRKTAWTKNGEAPRTLYAGQRKGWYRSTKGMYVDTVTEKRLSRGCYKNRAEYTTAVLWPRELEPWLPERMRRAERMPAFNVLCPNIPHESSSLKIAGISSEQDFRRIESEPFEPLLVTASGANGEIEWYLNGESIADGAELELNLNRLLNGPQQLIALDDQGYSLQVSFTVSPAG</sequence>
<dbReference type="InterPro" id="IPR001264">
    <property type="entry name" value="Glyco_trans_51"/>
</dbReference>
<dbReference type="EMBL" id="CP051180">
    <property type="protein sequence ID" value="QIZ76933.1"/>
    <property type="molecule type" value="Genomic_DNA"/>
</dbReference>
<comment type="pathway">
    <text evidence="1">Cell wall biogenesis; peptidoglycan biosynthesis.</text>
</comment>
<keyword evidence="12" id="KW-1133">Transmembrane helix</keyword>
<dbReference type="InterPro" id="IPR050396">
    <property type="entry name" value="Glycosyltr_51/Transpeptidase"/>
</dbReference>
<dbReference type="SUPFAM" id="SSF53955">
    <property type="entry name" value="Lysozyme-like"/>
    <property type="match status" value="1"/>
</dbReference>
<evidence type="ECO:0000256" key="7">
    <source>
        <dbReference type="ARBA" id="ARBA00022679"/>
    </source>
</evidence>
<comment type="catalytic activity">
    <reaction evidence="11">
        <text>[GlcNAc-(1-&gt;4)-Mur2Ac(oyl-L-Ala-gamma-D-Glu-L-Lys-D-Ala-D-Ala)](n)-di-trans,octa-cis-undecaprenyl diphosphate + beta-D-GlcNAc-(1-&gt;4)-Mur2Ac(oyl-L-Ala-gamma-D-Glu-L-Lys-D-Ala-D-Ala)-di-trans,octa-cis-undecaprenyl diphosphate = [GlcNAc-(1-&gt;4)-Mur2Ac(oyl-L-Ala-gamma-D-Glu-L-Lys-D-Ala-D-Ala)](n+1)-di-trans,octa-cis-undecaprenyl diphosphate + di-trans,octa-cis-undecaprenyl diphosphate + H(+)</text>
        <dbReference type="Rhea" id="RHEA:23708"/>
        <dbReference type="Rhea" id="RHEA-COMP:9602"/>
        <dbReference type="Rhea" id="RHEA-COMP:9603"/>
        <dbReference type="ChEBI" id="CHEBI:15378"/>
        <dbReference type="ChEBI" id="CHEBI:58405"/>
        <dbReference type="ChEBI" id="CHEBI:60033"/>
        <dbReference type="ChEBI" id="CHEBI:78435"/>
        <dbReference type="EC" id="2.4.99.28"/>
    </reaction>
</comment>
<comment type="similarity">
    <text evidence="2">In the C-terminal section; belongs to the transpeptidase family.</text>
</comment>
<keyword evidence="8" id="KW-0378">Hydrolase</keyword>
<dbReference type="InterPro" id="IPR012338">
    <property type="entry name" value="Beta-lactam/transpept-like"/>
</dbReference>
<evidence type="ECO:0000256" key="4">
    <source>
        <dbReference type="ARBA" id="ARBA00022645"/>
    </source>
</evidence>
<organism evidence="15 16">
    <name type="scientific">Ferrimonas lipolytica</name>
    <dbReference type="NCBI Taxonomy" id="2724191"/>
    <lineage>
        <taxon>Bacteria</taxon>
        <taxon>Pseudomonadati</taxon>
        <taxon>Pseudomonadota</taxon>
        <taxon>Gammaproteobacteria</taxon>
        <taxon>Alteromonadales</taxon>
        <taxon>Ferrimonadaceae</taxon>
        <taxon>Ferrimonas</taxon>
    </lineage>
</organism>